<dbReference type="EMBL" id="ASVY01000002">
    <property type="protein sequence ID" value="EOT61536.1"/>
    <property type="molecule type" value="Genomic_DNA"/>
</dbReference>
<reference evidence="5 7" key="1">
    <citation type="submission" date="2013-02" db="EMBL/GenBank/DDBJ databases">
        <title>The Genome Sequence of Enterococcus haemoperoxidus BAA-382.</title>
        <authorList>
            <consortium name="The Broad Institute Genome Sequencing Platform"/>
            <consortium name="The Broad Institute Genome Sequencing Center for Infectious Disease"/>
            <person name="Earl A.M."/>
            <person name="Gilmore M.S."/>
            <person name="Lebreton F."/>
            <person name="Walker B."/>
            <person name="Young S.K."/>
            <person name="Zeng Q."/>
            <person name="Gargeya S."/>
            <person name="Fitzgerald M."/>
            <person name="Haas B."/>
            <person name="Abouelleil A."/>
            <person name="Alvarado L."/>
            <person name="Arachchi H.M."/>
            <person name="Berlin A.M."/>
            <person name="Chapman S.B."/>
            <person name="Dewar J."/>
            <person name="Goldberg J."/>
            <person name="Griggs A."/>
            <person name="Gujja S."/>
            <person name="Hansen M."/>
            <person name="Howarth C."/>
            <person name="Imamovic A."/>
            <person name="Larimer J."/>
            <person name="McCowan C."/>
            <person name="Murphy C."/>
            <person name="Neiman D."/>
            <person name="Pearson M."/>
            <person name="Priest M."/>
            <person name="Roberts A."/>
            <person name="Saif S."/>
            <person name="Shea T."/>
            <person name="Sisk P."/>
            <person name="Sykes S."/>
            <person name="Wortman J."/>
            <person name="Nusbaum C."/>
            <person name="Birren B."/>
        </authorList>
    </citation>
    <scope>NUCLEOTIDE SEQUENCE [LARGE SCALE GENOMIC DNA]</scope>
    <source>
        <strain evidence="5 7">ATCC BAA-382</strain>
    </source>
</reference>
<dbReference type="Gene3D" id="3.40.710.10">
    <property type="entry name" value="DD-peptidase/beta-lactamase superfamily"/>
    <property type="match status" value="1"/>
</dbReference>
<evidence type="ECO:0000256" key="1">
    <source>
        <dbReference type="ARBA" id="ARBA00004370"/>
    </source>
</evidence>
<accession>R2QC23</accession>
<dbReference type="Pfam" id="PF00144">
    <property type="entry name" value="Beta-lactamase"/>
    <property type="match status" value="1"/>
</dbReference>
<organism evidence="5 7">
    <name type="scientific">Enterococcus haemoperoxidus ATCC BAA-382</name>
    <dbReference type="NCBI Taxonomy" id="1158608"/>
    <lineage>
        <taxon>Bacteria</taxon>
        <taxon>Bacillati</taxon>
        <taxon>Bacillota</taxon>
        <taxon>Bacilli</taxon>
        <taxon>Lactobacillales</taxon>
        <taxon>Enterococcaceae</taxon>
        <taxon>Enterococcus</taxon>
    </lineage>
</organism>
<dbReference type="STRING" id="155618.RV06_GL001812"/>
<evidence type="ECO:0000259" key="4">
    <source>
        <dbReference type="Pfam" id="PF00144"/>
    </source>
</evidence>
<keyword evidence="3" id="KW-1133">Transmembrane helix</keyword>
<dbReference type="GO" id="GO:0016020">
    <property type="term" value="C:membrane"/>
    <property type="evidence" value="ECO:0007669"/>
    <property type="project" value="UniProtKB-SubCell"/>
</dbReference>
<feature type="transmembrane region" description="Helical" evidence="3">
    <location>
        <begin position="12"/>
        <end position="34"/>
    </location>
</feature>
<dbReference type="OrthoDB" id="2151402at2"/>
<dbReference type="PANTHER" id="PTHR46825">
    <property type="entry name" value="D-ALANYL-D-ALANINE-CARBOXYPEPTIDASE/ENDOPEPTIDASE AMPH"/>
    <property type="match status" value="1"/>
</dbReference>
<dbReference type="SUPFAM" id="SSF56601">
    <property type="entry name" value="beta-lactamase/transpeptidase-like"/>
    <property type="match status" value="1"/>
</dbReference>
<dbReference type="AlphaFoldDB" id="R2QC23"/>
<evidence type="ECO:0000256" key="3">
    <source>
        <dbReference type="SAM" id="Phobius"/>
    </source>
</evidence>
<keyword evidence="3" id="KW-0812">Transmembrane</keyword>
<dbReference type="InterPro" id="IPR050491">
    <property type="entry name" value="AmpC-like"/>
</dbReference>
<dbReference type="Proteomes" id="UP000014197">
    <property type="component" value="Unassembled WGS sequence"/>
</dbReference>
<dbReference type="RefSeq" id="WP_010762990.1">
    <property type="nucleotide sequence ID" value="NZ_KB946316.1"/>
</dbReference>
<dbReference type="eggNOG" id="COG1680">
    <property type="taxonomic scope" value="Bacteria"/>
</dbReference>
<evidence type="ECO:0000313" key="6">
    <source>
        <dbReference type="EMBL" id="EOT61536.1"/>
    </source>
</evidence>
<reference evidence="6 8" key="2">
    <citation type="submission" date="2013-03" db="EMBL/GenBank/DDBJ databases">
        <title>The Genome Sequence of Enterococcus haemoperoxidus BAA-382 (PacBio/Illumina hybrid assembly).</title>
        <authorList>
            <consortium name="The Broad Institute Genomics Platform"/>
            <consortium name="The Broad Institute Genome Sequencing Center for Infectious Disease"/>
            <person name="Earl A."/>
            <person name="Russ C."/>
            <person name="Gilmore M."/>
            <person name="Surin D."/>
            <person name="Walker B."/>
            <person name="Young S."/>
            <person name="Zeng Q."/>
            <person name="Gargeya S."/>
            <person name="Fitzgerald M."/>
            <person name="Haas B."/>
            <person name="Abouelleil A."/>
            <person name="Allen A.W."/>
            <person name="Alvarado L."/>
            <person name="Arachchi H.M."/>
            <person name="Berlin A.M."/>
            <person name="Chapman S.B."/>
            <person name="Gainer-Dewar J."/>
            <person name="Goldberg J."/>
            <person name="Griggs A."/>
            <person name="Gujja S."/>
            <person name="Hansen M."/>
            <person name="Howarth C."/>
            <person name="Imamovic A."/>
            <person name="Ireland A."/>
            <person name="Larimer J."/>
            <person name="McCowan C."/>
            <person name="Murphy C."/>
            <person name="Pearson M."/>
            <person name="Poon T.W."/>
            <person name="Priest M."/>
            <person name="Roberts A."/>
            <person name="Saif S."/>
            <person name="Shea T."/>
            <person name="Sisk P."/>
            <person name="Sykes S."/>
            <person name="Wortman J."/>
            <person name="Nusbaum C."/>
            <person name="Birren B."/>
        </authorList>
    </citation>
    <scope>NUCLEOTIDE SEQUENCE [LARGE SCALE GENOMIC DNA]</scope>
    <source>
        <strain evidence="6 8">ATCC BAA-382</strain>
    </source>
</reference>
<dbReference type="MEROPS" id="S12.A21"/>
<comment type="subcellular location">
    <subcellularLocation>
        <location evidence="1">Membrane</location>
    </subcellularLocation>
</comment>
<dbReference type="PATRIC" id="fig|1158608.3.peg.2768"/>
<keyword evidence="8" id="KW-1185">Reference proteome</keyword>
<evidence type="ECO:0000313" key="8">
    <source>
        <dbReference type="Proteomes" id="UP000014197"/>
    </source>
</evidence>
<name>R2QC23_9ENTE</name>
<dbReference type="EMBL" id="AJAR01000027">
    <property type="protein sequence ID" value="EOH92793.1"/>
    <property type="molecule type" value="Genomic_DNA"/>
</dbReference>
<proteinExistence type="predicted"/>
<gene>
    <name evidence="6" type="ORF">I583_00518</name>
    <name evidence="5" type="ORF">UAW_02834</name>
</gene>
<dbReference type="PANTHER" id="PTHR46825:SF11">
    <property type="entry name" value="PENICILLIN-BINDING PROTEIN 4"/>
    <property type="match status" value="1"/>
</dbReference>
<dbReference type="InterPro" id="IPR001466">
    <property type="entry name" value="Beta-lactam-related"/>
</dbReference>
<dbReference type="Proteomes" id="UP000013858">
    <property type="component" value="Unassembled WGS sequence"/>
</dbReference>
<evidence type="ECO:0000256" key="2">
    <source>
        <dbReference type="ARBA" id="ARBA00023136"/>
    </source>
</evidence>
<protein>
    <recommendedName>
        <fullName evidence="4">Beta-lactamase-related domain-containing protein</fullName>
    </recommendedName>
</protein>
<dbReference type="InterPro" id="IPR012338">
    <property type="entry name" value="Beta-lactam/transpept-like"/>
</dbReference>
<feature type="domain" description="Beta-lactamase-related" evidence="4">
    <location>
        <begin position="83"/>
        <end position="377"/>
    </location>
</feature>
<evidence type="ECO:0000313" key="5">
    <source>
        <dbReference type="EMBL" id="EOH92793.1"/>
    </source>
</evidence>
<keyword evidence="2 3" id="KW-0472">Membrane</keyword>
<evidence type="ECO:0000313" key="7">
    <source>
        <dbReference type="Proteomes" id="UP000013858"/>
    </source>
</evidence>
<sequence>MHQNKHRKKSNLLIPTIVLFILIFLVGLEVYLLFFQNHTSPTKSTNESTSKTTQSSAILTKDAQQAENFNQEVRPDSDLAKGIDQKLTENQFVGSALVIHNGQIILQKGFGDANIAKKLPNTYQSNFQIGSIQKGMTAVLILQQVQAGKLSLDDTLDKFYPDIADSFKITIRQLLSMCSGLYQKEQPKVRMSDDEFLRFSISNAAMGIYGKYKYEAVNYRILAGILEKLTNISYRTLFEQTFIKNLQLRNTFFYDDFLNSLNRTYAYKKPDETGVTSEISDDPLLFDQEVGTGNIGMSVGDLYLFYSNLLEGTFIDQKTIDQLWTSDTLKKYMGGIYNYPNYIKGHGAEEGFESTAMISKDRKNAVILLSNQPSKGKNQGELASTSFNLLGPYN</sequence>
<comment type="caution">
    <text evidence="5">The sequence shown here is derived from an EMBL/GenBank/DDBJ whole genome shotgun (WGS) entry which is preliminary data.</text>
</comment>